<evidence type="ECO:0000256" key="1">
    <source>
        <dbReference type="SAM" id="MobiDB-lite"/>
    </source>
</evidence>
<protein>
    <submittedName>
        <fullName evidence="2">Uncharacterized protein</fullName>
    </submittedName>
</protein>
<feature type="compositionally biased region" description="Basic and acidic residues" evidence="1">
    <location>
        <begin position="1"/>
        <end position="20"/>
    </location>
</feature>
<feature type="region of interest" description="Disordered" evidence="1">
    <location>
        <begin position="1"/>
        <end position="28"/>
    </location>
</feature>
<evidence type="ECO:0000313" key="3">
    <source>
        <dbReference type="Proteomes" id="UP000325395"/>
    </source>
</evidence>
<accession>A0ABQ6WYK2</accession>
<reference evidence="2 3" key="1">
    <citation type="submission" date="2019-04" db="EMBL/GenBank/DDBJ databases">
        <authorList>
            <consortium name="DOE Joint Genome Institute"/>
            <person name="Mondo S."/>
            <person name="Kjaerbolling I."/>
            <person name="Vesth T."/>
            <person name="Frisvad J.C."/>
            <person name="Nybo J.L."/>
            <person name="Theobald S."/>
            <person name="Kildgaard S."/>
            <person name="Isbrandt T."/>
            <person name="Kuo A."/>
            <person name="Sato A."/>
            <person name="Lyhne E.K."/>
            <person name="Kogle M.E."/>
            <person name="Wiebenga A."/>
            <person name="Kun R.S."/>
            <person name="Lubbers R.J."/>
            <person name="Makela M.R."/>
            <person name="Barry K."/>
            <person name="Chovatia M."/>
            <person name="Clum A."/>
            <person name="Daum C."/>
            <person name="Haridas S."/>
            <person name="He G."/>
            <person name="LaButti K."/>
            <person name="Lipzen A."/>
            <person name="Riley R."/>
            <person name="Salamov A."/>
            <person name="Simmons B.A."/>
            <person name="Magnuson J.K."/>
            <person name="Henrissat B."/>
            <person name="Mortensen U.H."/>
            <person name="Larsen T.O."/>
            <person name="Devries R.P."/>
            <person name="Grigoriev I.V."/>
            <person name="Machida M."/>
            <person name="Baker S.E."/>
            <person name="Andersen M.R."/>
            <person name="Cantor M.N."/>
            <person name="Hua S.X."/>
        </authorList>
    </citation>
    <scope>NUCLEOTIDE SEQUENCE [LARGE SCALE GENOMIC DNA]</scope>
    <source>
        <strain evidence="2 3">CBS 117616</strain>
    </source>
</reference>
<evidence type="ECO:0000313" key="2">
    <source>
        <dbReference type="EMBL" id="KAE8421653.1"/>
    </source>
</evidence>
<feature type="region of interest" description="Disordered" evidence="1">
    <location>
        <begin position="84"/>
        <end position="103"/>
    </location>
</feature>
<organism evidence="2 3">
    <name type="scientific">Aspergillus pseudocaelatus</name>
    <dbReference type="NCBI Taxonomy" id="1825620"/>
    <lineage>
        <taxon>Eukaryota</taxon>
        <taxon>Fungi</taxon>
        <taxon>Dikarya</taxon>
        <taxon>Ascomycota</taxon>
        <taxon>Pezizomycotina</taxon>
        <taxon>Eurotiomycetes</taxon>
        <taxon>Eurotiomycetidae</taxon>
        <taxon>Eurotiales</taxon>
        <taxon>Aspergillaceae</taxon>
        <taxon>Aspergillus</taxon>
        <taxon>Aspergillus subgen. Circumdati</taxon>
    </lineage>
</organism>
<keyword evidence="3" id="KW-1185">Reference proteome</keyword>
<sequence length="103" mass="11455">MQGQGKENDESTMGDEHEGGKQTTRKGAAQAELLHILRLFKAEPKMWLQSEPVKPYSVEYWESWGSTESSERVLGRGNIQASIARGEASGRRGYSAPIEDKTD</sequence>
<proteinExistence type="predicted"/>
<dbReference type="EMBL" id="ML735699">
    <property type="protein sequence ID" value="KAE8421653.1"/>
    <property type="molecule type" value="Genomic_DNA"/>
</dbReference>
<dbReference type="Proteomes" id="UP000325395">
    <property type="component" value="Unassembled WGS sequence"/>
</dbReference>
<gene>
    <name evidence="2" type="ORF">BDV36DRAFT_247226</name>
</gene>
<name>A0ABQ6WYK2_9EURO</name>